<keyword evidence="4" id="KW-0812">Transmembrane</keyword>
<dbReference type="CDD" id="cd06423">
    <property type="entry name" value="CESA_like"/>
    <property type="match status" value="1"/>
</dbReference>
<name>A0ABQ4CDY9_9ACTN</name>
<dbReference type="Proteomes" id="UP000624325">
    <property type="component" value="Unassembled WGS sequence"/>
</dbReference>
<dbReference type="PANTHER" id="PTHR43630">
    <property type="entry name" value="POLY-BETA-1,6-N-ACETYL-D-GLUCOSAMINE SYNTHASE"/>
    <property type="match status" value="1"/>
</dbReference>
<evidence type="ECO:0000256" key="2">
    <source>
        <dbReference type="ARBA" id="ARBA00022676"/>
    </source>
</evidence>
<feature type="transmembrane region" description="Helical" evidence="4">
    <location>
        <begin position="331"/>
        <end position="350"/>
    </location>
</feature>
<dbReference type="InterPro" id="IPR029044">
    <property type="entry name" value="Nucleotide-diphossugar_trans"/>
</dbReference>
<keyword evidence="4" id="KW-0472">Membrane</keyword>
<dbReference type="EMBL" id="BONC01000083">
    <property type="protein sequence ID" value="GIF60978.1"/>
    <property type="molecule type" value="Genomic_DNA"/>
</dbReference>
<feature type="transmembrane region" description="Helical" evidence="4">
    <location>
        <begin position="6"/>
        <end position="29"/>
    </location>
</feature>
<evidence type="ECO:0000256" key="4">
    <source>
        <dbReference type="SAM" id="Phobius"/>
    </source>
</evidence>
<keyword evidence="3" id="KW-0808">Transferase</keyword>
<keyword evidence="4" id="KW-1133">Transmembrane helix</keyword>
<dbReference type="RefSeq" id="WP_203707794.1">
    <property type="nucleotide sequence ID" value="NZ_BAAALU010000043.1"/>
</dbReference>
<accession>A0ABQ4CDY9</accession>
<evidence type="ECO:0000256" key="1">
    <source>
        <dbReference type="ARBA" id="ARBA00006739"/>
    </source>
</evidence>
<keyword evidence="6" id="KW-1185">Reference proteome</keyword>
<comment type="caution">
    <text evidence="5">The sequence shown here is derived from an EMBL/GenBank/DDBJ whole genome shotgun (WGS) entry which is preliminary data.</text>
</comment>
<feature type="transmembrane region" description="Helical" evidence="4">
    <location>
        <begin position="292"/>
        <end position="319"/>
    </location>
</feature>
<dbReference type="PANTHER" id="PTHR43630:SF1">
    <property type="entry name" value="POLY-BETA-1,6-N-ACETYL-D-GLUCOSAMINE SYNTHASE"/>
    <property type="match status" value="1"/>
</dbReference>
<dbReference type="Pfam" id="PF13641">
    <property type="entry name" value="Glyco_tranf_2_3"/>
    <property type="match status" value="1"/>
</dbReference>
<evidence type="ECO:0000313" key="6">
    <source>
        <dbReference type="Proteomes" id="UP000624325"/>
    </source>
</evidence>
<keyword evidence="2" id="KW-0328">Glycosyltransferase</keyword>
<protein>
    <submittedName>
        <fullName evidence="5">Glucosaminyltransferase</fullName>
    </submittedName>
</protein>
<gene>
    <name evidence="5" type="ORF">Air01nite_70730</name>
</gene>
<organism evidence="5 6">
    <name type="scientific">Asanoa iriomotensis</name>
    <dbReference type="NCBI Taxonomy" id="234613"/>
    <lineage>
        <taxon>Bacteria</taxon>
        <taxon>Bacillati</taxon>
        <taxon>Actinomycetota</taxon>
        <taxon>Actinomycetes</taxon>
        <taxon>Micromonosporales</taxon>
        <taxon>Micromonosporaceae</taxon>
        <taxon>Asanoa</taxon>
    </lineage>
</organism>
<reference evidence="5 6" key="1">
    <citation type="submission" date="2021-01" db="EMBL/GenBank/DDBJ databases">
        <title>Whole genome shotgun sequence of Asanoa iriomotensis NBRC 100142.</title>
        <authorList>
            <person name="Komaki H."/>
            <person name="Tamura T."/>
        </authorList>
    </citation>
    <scope>NUCLEOTIDE SEQUENCE [LARGE SCALE GENOMIC DNA]</scope>
    <source>
        <strain evidence="5 6">NBRC 100142</strain>
    </source>
</reference>
<evidence type="ECO:0000313" key="5">
    <source>
        <dbReference type="EMBL" id="GIF60978.1"/>
    </source>
</evidence>
<comment type="similarity">
    <text evidence="1">Belongs to the glycosyltransferase 2 family.</text>
</comment>
<feature type="transmembrane region" description="Helical" evidence="4">
    <location>
        <begin position="359"/>
        <end position="382"/>
    </location>
</feature>
<sequence length="425" mass="46003">MIDALHAVLLVVGLPLVALGYLELLHYPLAVAADLRRRRPATFDSAEPLVSVIVPAYNEERVVGGCVASILADPYPWKEVVLVDDGSTDATLDVLRSFGDRPEVTVLTRPNGGKAAALNAGLRAANGEICCFVDADGLFTGRTIAELLAGFTSASVGGVCGNDAPVNLDRLQTRLLALLTHGTALARRALALLGCLTVVSGNSGAFRRRVVDEVGGFRTGLLGEDLELTWRVRAAGHAIAFRPRALVYAECPSTLRGLWRQRIRWTRGLVQTARVHRGLVGSRRHGRLGPYLVYNLFTMLAVPPLQLLALTAALALVAIGHSPLPADAPALALWFGLGVATLNVVAAVLLDRAWRDLRFLYVLPAVVVFSVFMSAVTVRALWLEWRNAPARWNKLDRTGVDSRTAPRRHRELVLRLAVRASARRA</sequence>
<proteinExistence type="inferred from homology"/>
<dbReference type="Gene3D" id="3.90.550.10">
    <property type="entry name" value="Spore Coat Polysaccharide Biosynthesis Protein SpsA, Chain A"/>
    <property type="match status" value="1"/>
</dbReference>
<dbReference type="SUPFAM" id="SSF53448">
    <property type="entry name" value="Nucleotide-diphospho-sugar transferases"/>
    <property type="match status" value="1"/>
</dbReference>
<evidence type="ECO:0000256" key="3">
    <source>
        <dbReference type="ARBA" id="ARBA00022679"/>
    </source>
</evidence>